<dbReference type="InterPro" id="IPR029058">
    <property type="entry name" value="AB_hydrolase_fold"/>
</dbReference>
<evidence type="ECO:0000259" key="8">
    <source>
        <dbReference type="Pfam" id="PF04083"/>
    </source>
</evidence>
<dbReference type="Gene3D" id="3.40.50.1820">
    <property type="entry name" value="alpha/beta hydrolase"/>
    <property type="match status" value="1"/>
</dbReference>
<dbReference type="EMBL" id="CADEPI010000088">
    <property type="protein sequence ID" value="CAB3373680.1"/>
    <property type="molecule type" value="Genomic_DNA"/>
</dbReference>
<dbReference type="GO" id="GO:0016042">
    <property type="term" value="P:lipid catabolic process"/>
    <property type="evidence" value="ECO:0007669"/>
    <property type="project" value="UniProtKB-KW"/>
</dbReference>
<sequence length="227" mass="25480">MLKGFFALCCCLGLLQVSCAFSVSNRAEVHPDVGLSTPEMIARRGYPVETHFVTTADGYVLQMHRIPQPGKPVAFLQHGSLSSSADWILMGPESSLAYFLFNNGYDIWMGNYRGNTYSKNHTYLSTESSSKFWEFTFHEMGIFDLPAMIDYVLEQTGETQVNYVGHSMGTTAFWVMGSEKPEYNAKIRQMHALRPCGLHGKGQVTAAAHPRSLRLDVRVVEQRVGLW</sequence>
<comment type="similarity">
    <text evidence="1">Belongs to the AB hydrolase superfamily. Lipase family.</text>
</comment>
<keyword evidence="5" id="KW-0443">Lipid metabolism</keyword>
<keyword evidence="6" id="KW-0325">Glycoprotein</keyword>
<reference evidence="9 10" key="1">
    <citation type="submission" date="2020-04" db="EMBL/GenBank/DDBJ databases">
        <authorList>
            <person name="Alioto T."/>
            <person name="Alioto T."/>
            <person name="Gomez Garrido J."/>
        </authorList>
    </citation>
    <scope>NUCLEOTIDE SEQUENCE [LARGE SCALE GENOMIC DNA]</scope>
</reference>
<feature type="domain" description="Partial AB-hydrolase lipase" evidence="8">
    <location>
        <begin position="37"/>
        <end position="90"/>
    </location>
</feature>
<proteinExistence type="inferred from homology"/>
<dbReference type="InterPro" id="IPR006693">
    <property type="entry name" value="AB_hydrolase_lipase"/>
</dbReference>
<evidence type="ECO:0000256" key="5">
    <source>
        <dbReference type="ARBA" id="ARBA00023098"/>
    </source>
</evidence>
<comment type="caution">
    <text evidence="9">The sequence shown here is derived from an EMBL/GenBank/DDBJ whole genome shotgun (WGS) entry which is preliminary data.</text>
</comment>
<dbReference type="SUPFAM" id="SSF53474">
    <property type="entry name" value="alpha/beta-Hydrolases"/>
    <property type="match status" value="1"/>
</dbReference>
<evidence type="ECO:0000313" key="9">
    <source>
        <dbReference type="EMBL" id="CAB3373680.1"/>
    </source>
</evidence>
<dbReference type="OrthoDB" id="9974421at2759"/>
<name>A0A8S1CUV2_9INSE</name>
<evidence type="ECO:0000256" key="3">
    <source>
        <dbReference type="ARBA" id="ARBA00022801"/>
    </source>
</evidence>
<keyword evidence="4" id="KW-0442">Lipid degradation</keyword>
<evidence type="ECO:0000256" key="2">
    <source>
        <dbReference type="ARBA" id="ARBA00022729"/>
    </source>
</evidence>
<gene>
    <name evidence="9" type="ORF">CLODIP_2_CD11313</name>
</gene>
<dbReference type="FunFam" id="3.40.50.1820:FF:000057">
    <property type="entry name" value="Lipase"/>
    <property type="match status" value="1"/>
</dbReference>
<dbReference type="GO" id="GO:0016787">
    <property type="term" value="F:hydrolase activity"/>
    <property type="evidence" value="ECO:0007669"/>
    <property type="project" value="UniProtKB-KW"/>
</dbReference>
<evidence type="ECO:0000256" key="6">
    <source>
        <dbReference type="ARBA" id="ARBA00023180"/>
    </source>
</evidence>
<keyword evidence="2 7" id="KW-0732">Signal</keyword>
<evidence type="ECO:0000256" key="7">
    <source>
        <dbReference type="SAM" id="SignalP"/>
    </source>
</evidence>
<organism evidence="9 10">
    <name type="scientific">Cloeon dipterum</name>
    <dbReference type="NCBI Taxonomy" id="197152"/>
    <lineage>
        <taxon>Eukaryota</taxon>
        <taxon>Metazoa</taxon>
        <taxon>Ecdysozoa</taxon>
        <taxon>Arthropoda</taxon>
        <taxon>Hexapoda</taxon>
        <taxon>Insecta</taxon>
        <taxon>Pterygota</taxon>
        <taxon>Palaeoptera</taxon>
        <taxon>Ephemeroptera</taxon>
        <taxon>Pisciforma</taxon>
        <taxon>Baetidae</taxon>
        <taxon>Cloeon</taxon>
    </lineage>
</organism>
<feature type="signal peptide" evidence="7">
    <location>
        <begin position="1"/>
        <end position="20"/>
    </location>
</feature>
<evidence type="ECO:0000256" key="4">
    <source>
        <dbReference type="ARBA" id="ARBA00022963"/>
    </source>
</evidence>
<feature type="chain" id="PRO_5035874258" description="Partial AB-hydrolase lipase domain-containing protein" evidence="7">
    <location>
        <begin position="21"/>
        <end position="227"/>
    </location>
</feature>
<accession>A0A8S1CUV2</accession>
<dbReference type="Pfam" id="PF04083">
    <property type="entry name" value="Abhydro_lipase"/>
    <property type="match status" value="1"/>
</dbReference>
<dbReference type="Proteomes" id="UP000494165">
    <property type="component" value="Unassembled WGS sequence"/>
</dbReference>
<dbReference type="AlphaFoldDB" id="A0A8S1CUV2"/>
<evidence type="ECO:0000313" key="10">
    <source>
        <dbReference type="Proteomes" id="UP000494165"/>
    </source>
</evidence>
<protein>
    <recommendedName>
        <fullName evidence="8">Partial AB-hydrolase lipase domain-containing protein</fullName>
    </recommendedName>
</protein>
<evidence type="ECO:0000256" key="1">
    <source>
        <dbReference type="ARBA" id="ARBA00010701"/>
    </source>
</evidence>
<dbReference type="PANTHER" id="PTHR11005">
    <property type="entry name" value="LYSOSOMAL ACID LIPASE-RELATED"/>
    <property type="match status" value="1"/>
</dbReference>
<keyword evidence="10" id="KW-1185">Reference proteome</keyword>
<keyword evidence="3" id="KW-0378">Hydrolase</keyword>